<evidence type="ECO:0000256" key="5">
    <source>
        <dbReference type="ARBA" id="ARBA00012290"/>
    </source>
</evidence>
<evidence type="ECO:0000256" key="1">
    <source>
        <dbReference type="ARBA" id="ARBA00001911"/>
    </source>
</evidence>
<dbReference type="GO" id="GO:0048040">
    <property type="term" value="F:UDP-glucuronate decarboxylase activity"/>
    <property type="evidence" value="ECO:0007669"/>
    <property type="project" value="UniProtKB-EC"/>
</dbReference>
<comment type="similarity">
    <text evidence="4">Belongs to the NAD(P)-dependent epimerase/dehydratase family. UDP-glucuronic acid decarboxylase subfamily.</text>
</comment>
<sequence length="443" mass="49601">MGSELIFRGHDEAQHVADTYSPKPPKPWASVTRPIGYLLREQRLVFVLVGIAIATVGFTLLPSSRSSDVNGNVPISNEYVRYDFDSSTHLTHKPAYERRFGLTNWNSGGKVPLGLKRKGLRIVVTGGAGFVGSHLVDRLIERGDSVIVVDNFFTGRKENVMHHFGNPRFELIRHDVVEPLLLEVDQIYHLACPASPVHYKFNPLHKTNVVGTLNMLGLAKRIGARFLLTSTSEVYGDPLQHPQVETYWGNVNPIGVRSCYDEGKRTAETLTMDYHRGAGVEVRIARIFNTYGPRMCIDDGRVVSNFVAQALRKEPMTVYGDGKQTRSFQYVSDLVEGLMRLMEGEHVGPFNLGNPGEFTMLELAKVVQETIDPDAKIEYRPNTEDDPHKRKPDITKAKDLLGWQPKVSLQKGLPLMVSDFRKRIFGDHKEAGSTTTPTTTTTM</sequence>
<dbReference type="FunFam" id="3.40.50.720:FF:000044">
    <property type="entry name" value="UDP-glucuronic acid decarboxylase 1"/>
    <property type="match status" value="1"/>
</dbReference>
<accession>A0A6J5VUX6</accession>
<evidence type="ECO:0000256" key="11">
    <source>
        <dbReference type="ARBA" id="ARBA00023136"/>
    </source>
</evidence>
<comment type="subcellular location">
    <subcellularLocation>
        <location evidence="2">Golgi apparatus</location>
        <location evidence="2">Golgi stack membrane</location>
        <topology evidence="2">Single-pass type II membrane protein</topology>
    </subcellularLocation>
</comment>
<evidence type="ECO:0000313" key="16">
    <source>
        <dbReference type="EMBL" id="CAB4291831.1"/>
    </source>
</evidence>
<feature type="region of interest" description="Disordered" evidence="14">
    <location>
        <begin position="375"/>
        <end position="397"/>
    </location>
</feature>
<keyword evidence="7" id="KW-0210">Decarboxylase</keyword>
<evidence type="ECO:0000256" key="13">
    <source>
        <dbReference type="ARBA" id="ARBA00025005"/>
    </source>
</evidence>
<dbReference type="PANTHER" id="PTHR43078:SF48">
    <property type="entry name" value="UDP-GLUCURONATE DECARBOXYLASE"/>
    <property type="match status" value="1"/>
</dbReference>
<evidence type="ECO:0000256" key="6">
    <source>
        <dbReference type="ARBA" id="ARBA00022692"/>
    </source>
</evidence>
<dbReference type="GO" id="GO:0042732">
    <property type="term" value="P:D-xylose metabolic process"/>
    <property type="evidence" value="ECO:0007669"/>
    <property type="project" value="InterPro"/>
</dbReference>
<dbReference type="EMBL" id="CAEKKB010000008">
    <property type="protein sequence ID" value="CAB4322147.1"/>
    <property type="molecule type" value="Genomic_DNA"/>
</dbReference>
<name>A0A6J5VUX6_PRUAR</name>
<keyword evidence="8" id="KW-1133">Transmembrane helix</keyword>
<keyword evidence="6" id="KW-0812">Transmembrane</keyword>
<evidence type="ECO:0000256" key="8">
    <source>
        <dbReference type="ARBA" id="ARBA00022989"/>
    </source>
</evidence>
<gene>
    <name evidence="16" type="ORF">CURHAP_LOCUS52232</name>
    <name evidence="17" type="ORF">ORAREDHAP_LOCUS51478</name>
</gene>
<dbReference type="Proteomes" id="UP000507245">
    <property type="component" value="Unassembled WGS sequence"/>
</dbReference>
<keyword evidence="9" id="KW-0520">NAD</keyword>
<keyword evidence="12" id="KW-0456">Lyase</keyword>
<evidence type="ECO:0000256" key="10">
    <source>
        <dbReference type="ARBA" id="ARBA00023034"/>
    </source>
</evidence>
<dbReference type="OrthoDB" id="331544at2759"/>
<dbReference type="InterPro" id="IPR044516">
    <property type="entry name" value="UXS-like"/>
</dbReference>
<dbReference type="PANTHER" id="PTHR43078">
    <property type="entry name" value="UDP-GLUCURONIC ACID DECARBOXYLASE-RELATED"/>
    <property type="match status" value="1"/>
</dbReference>
<dbReference type="GO" id="GO:0032580">
    <property type="term" value="C:Golgi cisterna membrane"/>
    <property type="evidence" value="ECO:0007669"/>
    <property type="project" value="UniProtKB-SubCell"/>
</dbReference>
<keyword evidence="19" id="KW-1185">Reference proteome</keyword>
<comment type="cofactor">
    <cofactor evidence="1">
        <name>NAD(+)</name>
        <dbReference type="ChEBI" id="CHEBI:57540"/>
    </cofactor>
</comment>
<dbReference type="CDD" id="cd05230">
    <property type="entry name" value="UGD_SDR_e"/>
    <property type="match status" value="1"/>
</dbReference>
<evidence type="ECO:0000256" key="3">
    <source>
        <dbReference type="ARBA" id="ARBA00005100"/>
    </source>
</evidence>
<evidence type="ECO:0000313" key="17">
    <source>
        <dbReference type="EMBL" id="CAB4322147.1"/>
    </source>
</evidence>
<reference evidence="19" key="1">
    <citation type="journal article" date="2020" name="Genome Biol.">
        <title>Gamete binning: chromosome-level and haplotype-resolved genome assembly enabled by high-throughput single-cell sequencing of gamete genomes.</title>
        <authorList>
            <person name="Campoy J.A."/>
            <person name="Sun H."/>
            <person name="Goel M."/>
            <person name="Jiao W.-B."/>
            <person name="Folz-Donahue K."/>
            <person name="Wang N."/>
            <person name="Rubio M."/>
            <person name="Liu C."/>
            <person name="Kukat C."/>
            <person name="Ruiz D."/>
            <person name="Huettel B."/>
            <person name="Schneeberger K."/>
        </authorList>
    </citation>
    <scope>NUCLEOTIDE SEQUENCE [LARGE SCALE GENOMIC DNA]</scope>
    <source>
        <strain evidence="19">cv. Rojo Pasion</strain>
    </source>
</reference>
<protein>
    <recommendedName>
        <fullName evidence="5">UDP-glucuronate decarboxylase</fullName>
        <ecNumber evidence="5">4.1.1.35</ecNumber>
    </recommendedName>
</protein>
<evidence type="ECO:0000259" key="15">
    <source>
        <dbReference type="Pfam" id="PF16363"/>
    </source>
</evidence>
<evidence type="ECO:0000256" key="2">
    <source>
        <dbReference type="ARBA" id="ARBA00004447"/>
    </source>
</evidence>
<keyword evidence="11" id="KW-0472">Membrane</keyword>
<evidence type="ECO:0000313" key="19">
    <source>
        <dbReference type="Proteomes" id="UP000507245"/>
    </source>
</evidence>
<dbReference type="GO" id="GO:0070403">
    <property type="term" value="F:NAD+ binding"/>
    <property type="evidence" value="ECO:0007669"/>
    <property type="project" value="InterPro"/>
</dbReference>
<dbReference type="EC" id="4.1.1.35" evidence="5"/>
<evidence type="ECO:0000313" key="18">
    <source>
        <dbReference type="Proteomes" id="UP000507222"/>
    </source>
</evidence>
<dbReference type="InterPro" id="IPR036291">
    <property type="entry name" value="NAD(P)-bd_dom_sf"/>
</dbReference>
<keyword evidence="10" id="KW-0333">Golgi apparatus</keyword>
<dbReference type="SUPFAM" id="SSF51735">
    <property type="entry name" value="NAD(P)-binding Rossmann-fold domains"/>
    <property type="match status" value="1"/>
</dbReference>
<comment type="function">
    <text evidence="13">Catalyzes the NAD-dependent decarboxylation of UDP-glucuronic acid to UDP-xylose. Necessary for the biosynthesis of the core tetrasaccharide in glycosaminoglycan biosynthesis.</text>
</comment>
<proteinExistence type="inferred from homology"/>
<organism evidence="16 18">
    <name type="scientific">Prunus armeniaca</name>
    <name type="common">Apricot</name>
    <name type="synonym">Armeniaca vulgaris</name>
    <dbReference type="NCBI Taxonomy" id="36596"/>
    <lineage>
        <taxon>Eukaryota</taxon>
        <taxon>Viridiplantae</taxon>
        <taxon>Streptophyta</taxon>
        <taxon>Embryophyta</taxon>
        <taxon>Tracheophyta</taxon>
        <taxon>Spermatophyta</taxon>
        <taxon>Magnoliopsida</taxon>
        <taxon>eudicotyledons</taxon>
        <taxon>Gunneridae</taxon>
        <taxon>Pentapetalae</taxon>
        <taxon>rosids</taxon>
        <taxon>fabids</taxon>
        <taxon>Rosales</taxon>
        <taxon>Rosaceae</taxon>
        <taxon>Amygdaloideae</taxon>
        <taxon>Amygdaleae</taxon>
        <taxon>Prunus</taxon>
    </lineage>
</organism>
<comment type="pathway">
    <text evidence="3">Nucleotide-sugar biosynthesis; UDP-alpha-D-xylose biosynthesis; UDP-alpha-D-xylose from UDP-alpha-D-glucuronate: step 1/1.</text>
</comment>
<dbReference type="FunFam" id="3.40.50.720:FF:000073">
    <property type="entry name" value="UDP-glucuronic acid decarboxylase 2"/>
    <property type="match status" value="1"/>
</dbReference>
<evidence type="ECO:0000256" key="9">
    <source>
        <dbReference type="ARBA" id="ARBA00023027"/>
    </source>
</evidence>
<reference evidence="16 18" key="2">
    <citation type="submission" date="2020-05" db="EMBL/GenBank/DDBJ databases">
        <authorList>
            <person name="Campoy J."/>
            <person name="Schneeberger K."/>
            <person name="Spophaly S."/>
        </authorList>
    </citation>
    <scope>NUCLEOTIDE SEQUENCE [LARGE SCALE GENOMIC DNA]</scope>
    <source>
        <strain evidence="16">PruArmRojPasFocal</strain>
    </source>
</reference>
<dbReference type="UniPathway" id="UPA00796">
    <property type="reaction ID" value="UER00771"/>
</dbReference>
<dbReference type="AlphaFoldDB" id="A0A6J5VUX6"/>
<evidence type="ECO:0000256" key="4">
    <source>
        <dbReference type="ARBA" id="ARBA00007505"/>
    </source>
</evidence>
<dbReference type="InterPro" id="IPR016040">
    <property type="entry name" value="NAD(P)-bd_dom"/>
</dbReference>
<evidence type="ECO:0000256" key="14">
    <source>
        <dbReference type="SAM" id="MobiDB-lite"/>
    </source>
</evidence>
<dbReference type="EMBL" id="CAEKDK010000008">
    <property type="protein sequence ID" value="CAB4291831.1"/>
    <property type="molecule type" value="Genomic_DNA"/>
</dbReference>
<evidence type="ECO:0000256" key="12">
    <source>
        <dbReference type="ARBA" id="ARBA00023239"/>
    </source>
</evidence>
<dbReference type="Proteomes" id="UP000507222">
    <property type="component" value="Unassembled WGS sequence"/>
</dbReference>
<dbReference type="Pfam" id="PF16363">
    <property type="entry name" value="GDP_Man_Dehyd"/>
    <property type="match status" value="1"/>
</dbReference>
<feature type="domain" description="NAD(P)-binding" evidence="15">
    <location>
        <begin position="124"/>
        <end position="414"/>
    </location>
</feature>
<dbReference type="Gene3D" id="3.40.50.720">
    <property type="entry name" value="NAD(P)-binding Rossmann-like Domain"/>
    <property type="match status" value="2"/>
</dbReference>
<evidence type="ECO:0000256" key="7">
    <source>
        <dbReference type="ARBA" id="ARBA00022793"/>
    </source>
</evidence>
<dbReference type="GO" id="GO:0033320">
    <property type="term" value="P:UDP-D-xylose biosynthetic process"/>
    <property type="evidence" value="ECO:0007669"/>
    <property type="project" value="UniProtKB-UniPathway"/>
</dbReference>